<keyword evidence="2" id="KW-0472">Membrane</keyword>
<dbReference type="Gene3D" id="1.10.1760.20">
    <property type="match status" value="1"/>
</dbReference>
<feature type="compositionally biased region" description="Low complexity" evidence="1">
    <location>
        <begin position="324"/>
        <end position="334"/>
    </location>
</feature>
<dbReference type="STRING" id="317018.AVL63_12865"/>
<feature type="region of interest" description="Disordered" evidence="1">
    <location>
        <begin position="304"/>
        <end position="334"/>
    </location>
</feature>
<organism evidence="3 5">
    <name type="scientific">Nesterenkonia jeotgali</name>
    <dbReference type="NCBI Taxonomy" id="317018"/>
    <lineage>
        <taxon>Bacteria</taxon>
        <taxon>Bacillati</taxon>
        <taxon>Actinomycetota</taxon>
        <taxon>Actinomycetes</taxon>
        <taxon>Micrococcales</taxon>
        <taxon>Micrococcaceae</taxon>
        <taxon>Nesterenkonia</taxon>
    </lineage>
</organism>
<dbReference type="RefSeq" id="WP_058889554.1">
    <property type="nucleotide sequence ID" value="NZ_BAAAKT010000004.1"/>
</dbReference>
<evidence type="ECO:0000313" key="4">
    <source>
        <dbReference type="EMBL" id="MBA8922361.1"/>
    </source>
</evidence>
<dbReference type="Proteomes" id="UP000054023">
    <property type="component" value="Unassembled WGS sequence"/>
</dbReference>
<feature type="transmembrane region" description="Helical" evidence="2">
    <location>
        <begin position="117"/>
        <end position="136"/>
    </location>
</feature>
<feature type="transmembrane region" description="Helical" evidence="2">
    <location>
        <begin position="148"/>
        <end position="173"/>
    </location>
</feature>
<sequence>MTHTDPHSGQGSVTAADPGETPKTHPQQTRTPEARTAKTRETDRAGNPLRPAPPLWSVLALTAGAAVILGTYLWVLTSQPATLGADLGHTTLGVMVGYLLGAALIAAGTLPRIPRSVLALMPVMIALNIATGQIVGTMTPIPLYLDSLGTVIVGVIAGPAAGALTGILTNVIWGVTINPTVIAFTAGSAFIGAAAGWAARLGGFRRIWWAVIAGALAGIPTGLIATPVAAFIFGGGLGVGTGSVVAALQGAGASMLGAATIQGLGSDVADKAIIFALAFLVIAALPKRLRSRFPFTEHSAVRRAAGSRAAAKESSRARTTPETAGSSHAAASGH</sequence>
<gene>
    <name evidence="3" type="ORF">AVL63_12865</name>
    <name evidence="4" type="ORF">HNR24_002294</name>
</gene>
<reference evidence="4 6" key="3">
    <citation type="submission" date="2020-08" db="EMBL/GenBank/DDBJ databases">
        <title>Sequencing the genomes of 1000 actinobacteria strains.</title>
        <authorList>
            <person name="Klenk H.-P."/>
        </authorList>
    </citation>
    <scope>NUCLEOTIDE SEQUENCE [LARGE SCALE GENOMIC DNA]</scope>
    <source>
        <strain evidence="4 6">DSM 19081</strain>
    </source>
</reference>
<keyword evidence="3" id="KW-0808">Transferase</keyword>
<evidence type="ECO:0000313" key="5">
    <source>
        <dbReference type="Proteomes" id="UP000054023"/>
    </source>
</evidence>
<evidence type="ECO:0000256" key="2">
    <source>
        <dbReference type="SAM" id="Phobius"/>
    </source>
</evidence>
<dbReference type="EMBL" id="JACJIH010000001">
    <property type="protein sequence ID" value="MBA8922361.1"/>
    <property type="molecule type" value="Genomic_DNA"/>
</dbReference>
<feature type="transmembrane region" description="Helical" evidence="2">
    <location>
        <begin position="54"/>
        <end position="75"/>
    </location>
</feature>
<feature type="region of interest" description="Disordered" evidence="1">
    <location>
        <begin position="1"/>
        <end position="49"/>
    </location>
</feature>
<protein>
    <submittedName>
        <fullName evidence="4">Energy-coupling factor transport system substrate-specific component</fullName>
    </submittedName>
    <submittedName>
        <fullName evidence="3">Histidine kinase</fullName>
    </submittedName>
</protein>
<reference evidence="3" key="1">
    <citation type="submission" date="2015-12" db="EMBL/GenBank/DDBJ databases">
        <authorList>
            <person name="Shamseldin A."/>
            <person name="Moawad H."/>
            <person name="Abd El-Rahim W.M."/>
            <person name="Sadowsky M.J."/>
        </authorList>
    </citation>
    <scope>NUCLEOTIDE SEQUENCE [LARGE SCALE GENOMIC DNA]</scope>
    <source>
        <strain evidence="3">CD08_7</strain>
    </source>
</reference>
<keyword evidence="2" id="KW-1133">Transmembrane helix</keyword>
<feature type="transmembrane region" description="Helical" evidence="2">
    <location>
        <begin position="87"/>
        <end position="110"/>
    </location>
</feature>
<evidence type="ECO:0000256" key="1">
    <source>
        <dbReference type="SAM" id="MobiDB-lite"/>
    </source>
</evidence>
<evidence type="ECO:0000313" key="6">
    <source>
        <dbReference type="Proteomes" id="UP000546252"/>
    </source>
</evidence>
<proteinExistence type="predicted"/>
<name>A0A0W8IC62_9MICC</name>
<evidence type="ECO:0000313" key="3">
    <source>
        <dbReference type="EMBL" id="KUG57535.1"/>
    </source>
</evidence>
<dbReference type="GO" id="GO:0016301">
    <property type="term" value="F:kinase activity"/>
    <property type="evidence" value="ECO:0007669"/>
    <property type="project" value="UniProtKB-KW"/>
</dbReference>
<feature type="compositionally biased region" description="Basic and acidic residues" evidence="1">
    <location>
        <begin position="32"/>
        <end position="44"/>
    </location>
</feature>
<keyword evidence="3" id="KW-0418">Kinase</keyword>
<keyword evidence="5" id="KW-1185">Reference proteome</keyword>
<feature type="transmembrane region" description="Helical" evidence="2">
    <location>
        <begin position="268"/>
        <end position="285"/>
    </location>
</feature>
<comment type="caution">
    <text evidence="3">The sequence shown here is derived from an EMBL/GenBank/DDBJ whole genome shotgun (WGS) entry which is preliminary data.</text>
</comment>
<accession>A0A0W8IC62</accession>
<keyword evidence="2" id="KW-0812">Transmembrane</keyword>
<dbReference type="Proteomes" id="UP000546252">
    <property type="component" value="Unassembled WGS sequence"/>
</dbReference>
<feature type="transmembrane region" description="Helical" evidence="2">
    <location>
        <begin position="207"/>
        <end position="232"/>
    </location>
</feature>
<reference evidence="5" key="2">
    <citation type="submission" date="2015-12" db="EMBL/GenBank/DDBJ databases">
        <authorList>
            <person name="Nair G.R."/>
            <person name="Kaur G."/>
            <person name="Mayilraj S."/>
        </authorList>
    </citation>
    <scope>NUCLEOTIDE SEQUENCE [LARGE SCALE GENOMIC DNA]</scope>
    <source>
        <strain evidence="5">CD08_7</strain>
    </source>
</reference>
<feature type="transmembrane region" description="Helical" evidence="2">
    <location>
        <begin position="180"/>
        <end position="201"/>
    </location>
</feature>
<dbReference type="EMBL" id="LQBM01000005">
    <property type="protein sequence ID" value="KUG57535.1"/>
    <property type="molecule type" value="Genomic_DNA"/>
</dbReference>
<dbReference type="AlphaFoldDB" id="A0A0W8IC62"/>